<evidence type="ECO:0000256" key="4">
    <source>
        <dbReference type="ARBA" id="ARBA00023136"/>
    </source>
</evidence>
<evidence type="ECO:0000313" key="5">
    <source>
        <dbReference type="EMBL" id="KAJ6819553.1"/>
    </source>
</evidence>
<dbReference type="GO" id="GO:0051560">
    <property type="term" value="P:mitochondrial calcium ion homeostasis"/>
    <property type="evidence" value="ECO:0007669"/>
    <property type="project" value="TreeGrafter"/>
</dbReference>
<dbReference type="PANTHER" id="PTHR12294:SF1">
    <property type="entry name" value="CALCIUM UPTAKE PROTEIN 1, MITOCHONDRIAL"/>
    <property type="match status" value="1"/>
</dbReference>
<sequence>MDSIKSELAVVVTSIGDQGLLGECRGDGWSTSLRSPRPETSSLPCDSYRKKVLFNYEKRIRMQSPPEKIFEYFAPFYNPDEEVFMLLVDLMRVIVLVFPPSESDIVKGGNLRGNHHPGELCCAPSEFFLLFDTNNDGLISFPKDIFFVTLLSIPESSFSVAFKMFSLIIMAL</sequence>
<proteinExistence type="predicted"/>
<dbReference type="GO" id="GO:0036444">
    <property type="term" value="P:calcium import into the mitochondrion"/>
    <property type="evidence" value="ECO:0007669"/>
    <property type="project" value="TreeGrafter"/>
</dbReference>
<evidence type="ECO:0000256" key="3">
    <source>
        <dbReference type="ARBA" id="ARBA00022737"/>
    </source>
</evidence>
<evidence type="ECO:0000256" key="2">
    <source>
        <dbReference type="ARBA" id="ARBA00022723"/>
    </source>
</evidence>
<dbReference type="GO" id="GO:0005509">
    <property type="term" value="F:calcium ion binding"/>
    <property type="evidence" value="ECO:0007669"/>
    <property type="project" value="InterPro"/>
</dbReference>
<gene>
    <name evidence="5" type="ORF">M6B38_400005</name>
</gene>
<dbReference type="PANTHER" id="PTHR12294">
    <property type="entry name" value="EF HAND DOMAIN FAMILY A1,A2-RELATED"/>
    <property type="match status" value="1"/>
</dbReference>
<reference evidence="5" key="1">
    <citation type="journal article" date="2023" name="GigaByte">
        <title>Genome assembly of the bearded iris, Iris pallida Lam.</title>
        <authorList>
            <person name="Bruccoleri R.E."/>
            <person name="Oakeley E.J."/>
            <person name="Faust A.M.E."/>
            <person name="Altorfer M."/>
            <person name="Dessus-Babus S."/>
            <person name="Burckhardt D."/>
            <person name="Oertli M."/>
            <person name="Naumann U."/>
            <person name="Petersen F."/>
            <person name="Wong J."/>
        </authorList>
    </citation>
    <scope>NUCLEOTIDE SEQUENCE</scope>
    <source>
        <strain evidence="5">GSM-AAB239-AS_SAM_17_03QT</strain>
    </source>
</reference>
<dbReference type="InterPro" id="IPR039800">
    <property type="entry name" value="MICU1/2/3"/>
</dbReference>
<organism evidence="5 6">
    <name type="scientific">Iris pallida</name>
    <name type="common">Sweet iris</name>
    <dbReference type="NCBI Taxonomy" id="29817"/>
    <lineage>
        <taxon>Eukaryota</taxon>
        <taxon>Viridiplantae</taxon>
        <taxon>Streptophyta</taxon>
        <taxon>Embryophyta</taxon>
        <taxon>Tracheophyta</taxon>
        <taxon>Spermatophyta</taxon>
        <taxon>Magnoliopsida</taxon>
        <taxon>Liliopsida</taxon>
        <taxon>Asparagales</taxon>
        <taxon>Iridaceae</taxon>
        <taxon>Iridoideae</taxon>
        <taxon>Irideae</taxon>
        <taxon>Iris</taxon>
    </lineage>
</organism>
<keyword evidence="3" id="KW-0677">Repeat</keyword>
<dbReference type="AlphaFoldDB" id="A0AAX6FTN6"/>
<dbReference type="Proteomes" id="UP001140949">
    <property type="component" value="Unassembled WGS sequence"/>
</dbReference>
<keyword evidence="4" id="KW-0472">Membrane</keyword>
<comment type="subcellular location">
    <subcellularLocation>
        <location evidence="1">Mitochondrion inner membrane</location>
    </subcellularLocation>
</comment>
<keyword evidence="6" id="KW-1185">Reference proteome</keyword>
<name>A0AAX6FTN6_IRIPA</name>
<keyword evidence="2" id="KW-0479">Metal-binding</keyword>
<accession>A0AAX6FTN6</accession>
<dbReference type="EMBL" id="JANAVB010026000">
    <property type="protein sequence ID" value="KAJ6819553.1"/>
    <property type="molecule type" value="Genomic_DNA"/>
</dbReference>
<dbReference type="GO" id="GO:1990246">
    <property type="term" value="C:uniplex complex"/>
    <property type="evidence" value="ECO:0007669"/>
    <property type="project" value="TreeGrafter"/>
</dbReference>
<evidence type="ECO:0000256" key="1">
    <source>
        <dbReference type="ARBA" id="ARBA00004273"/>
    </source>
</evidence>
<protein>
    <submittedName>
        <fullName evidence="5">Calcium uptake protein, mitochondrial-like</fullName>
    </submittedName>
</protein>
<reference evidence="5" key="2">
    <citation type="submission" date="2023-04" db="EMBL/GenBank/DDBJ databases">
        <authorList>
            <person name="Bruccoleri R.E."/>
            <person name="Oakeley E.J."/>
            <person name="Faust A.-M."/>
            <person name="Dessus-Babus S."/>
            <person name="Altorfer M."/>
            <person name="Burckhardt D."/>
            <person name="Oertli M."/>
            <person name="Naumann U."/>
            <person name="Petersen F."/>
            <person name="Wong J."/>
        </authorList>
    </citation>
    <scope>NUCLEOTIDE SEQUENCE</scope>
    <source>
        <strain evidence="5">GSM-AAB239-AS_SAM_17_03QT</strain>
        <tissue evidence="5">Leaf</tissue>
    </source>
</reference>
<comment type="caution">
    <text evidence="5">The sequence shown here is derived from an EMBL/GenBank/DDBJ whole genome shotgun (WGS) entry which is preliminary data.</text>
</comment>
<evidence type="ECO:0000313" key="6">
    <source>
        <dbReference type="Proteomes" id="UP001140949"/>
    </source>
</evidence>